<feature type="region of interest" description="Disordered" evidence="1">
    <location>
        <begin position="194"/>
        <end position="307"/>
    </location>
</feature>
<name>A0A0M0K8P2_9EUKA</name>
<feature type="region of interest" description="Disordered" evidence="1">
    <location>
        <begin position="418"/>
        <end position="440"/>
    </location>
</feature>
<feature type="region of interest" description="Disordered" evidence="1">
    <location>
        <begin position="371"/>
        <end position="394"/>
    </location>
</feature>
<dbReference type="AlphaFoldDB" id="A0A0M0K8P2"/>
<evidence type="ECO:0000259" key="2">
    <source>
        <dbReference type="PROSITE" id="PS50853"/>
    </source>
</evidence>
<accession>A0A0M0K8P2</accession>
<dbReference type="Gene3D" id="2.60.40.10">
    <property type="entry name" value="Immunoglobulins"/>
    <property type="match status" value="2"/>
</dbReference>
<feature type="compositionally biased region" description="Low complexity" evidence="1">
    <location>
        <begin position="379"/>
        <end position="391"/>
    </location>
</feature>
<dbReference type="Pfam" id="PF00041">
    <property type="entry name" value="fn3"/>
    <property type="match status" value="1"/>
</dbReference>
<keyword evidence="4" id="KW-1185">Reference proteome</keyword>
<dbReference type="Pfam" id="PF07004">
    <property type="entry name" value="SHIPPO-rpt"/>
    <property type="match status" value="2"/>
</dbReference>
<dbReference type="InterPro" id="IPR010736">
    <property type="entry name" value="SHIPPO-rpt"/>
</dbReference>
<dbReference type="SMART" id="SM00060">
    <property type="entry name" value="FN3"/>
    <property type="match status" value="1"/>
</dbReference>
<dbReference type="SUPFAM" id="SSF49265">
    <property type="entry name" value="Fibronectin type III"/>
    <property type="match status" value="1"/>
</dbReference>
<evidence type="ECO:0000313" key="3">
    <source>
        <dbReference type="EMBL" id="KOO34768.1"/>
    </source>
</evidence>
<dbReference type="EMBL" id="JWZX01001100">
    <property type="protein sequence ID" value="KOO34768.1"/>
    <property type="molecule type" value="Genomic_DNA"/>
</dbReference>
<feature type="compositionally biased region" description="Basic and acidic residues" evidence="1">
    <location>
        <begin position="175"/>
        <end position="185"/>
    </location>
</feature>
<sequence>MTLAQAGTSPVRGAELIATTAPAAPSGLEVTEVTDSSIALKWNRSPGADVRYAVYGSAALGFNKVYTGAEAHCTITGLTKGKEYGFRVCAMNGQGGASDFGQEVTVNYTVELAEGDGGVVAEGEEWTVIYEGAPPGCEISYLAPETEYHMRVNYKDHSGRTHDFGPSLIVTTPEEPAKPKKASQLERLKEQKKQFLDSLSSQAGAPLREKAGIAMSPRSRSNAAPLGGSTPRPDLWLGSHAAAGPTTDKALPASPRGSVAGRTSQAGASELGDEKPGPGAYNSTSDFKPADRLRKDPSKGSASSFKSKTKRLFDFDGAVIDTTLHPGKKLSDAPGVGTYSPADMGSIEKVAEALKRRAAKLATLRRNKDIKEPNRFQSGTLPPAATPGPGAYDTDRLAKAKEERQYGAKFMAFKSGSRRALPWGGRGSDAPQSIRARKCS</sequence>
<evidence type="ECO:0000313" key="4">
    <source>
        <dbReference type="Proteomes" id="UP000037460"/>
    </source>
</evidence>
<protein>
    <recommendedName>
        <fullName evidence="2">Fibronectin type-III domain-containing protein</fullName>
    </recommendedName>
</protein>
<proteinExistence type="predicted"/>
<feature type="compositionally biased region" description="Basic and acidic residues" evidence="1">
    <location>
        <begin position="288"/>
        <end position="298"/>
    </location>
</feature>
<dbReference type="InterPro" id="IPR036116">
    <property type="entry name" value="FN3_sf"/>
</dbReference>
<dbReference type="Proteomes" id="UP000037460">
    <property type="component" value="Unassembled WGS sequence"/>
</dbReference>
<feature type="domain" description="Fibronectin type-III" evidence="2">
    <location>
        <begin position="24"/>
        <end position="112"/>
    </location>
</feature>
<gene>
    <name evidence="3" type="ORF">Ctob_010655</name>
</gene>
<dbReference type="CDD" id="cd00063">
    <property type="entry name" value="FN3"/>
    <property type="match status" value="1"/>
</dbReference>
<comment type="caution">
    <text evidence="3">The sequence shown here is derived from an EMBL/GenBank/DDBJ whole genome shotgun (WGS) entry which is preliminary data.</text>
</comment>
<dbReference type="PROSITE" id="PS50853">
    <property type="entry name" value="FN3"/>
    <property type="match status" value="1"/>
</dbReference>
<organism evidence="3 4">
    <name type="scientific">Chrysochromulina tobinii</name>
    <dbReference type="NCBI Taxonomy" id="1460289"/>
    <lineage>
        <taxon>Eukaryota</taxon>
        <taxon>Haptista</taxon>
        <taxon>Haptophyta</taxon>
        <taxon>Prymnesiophyceae</taxon>
        <taxon>Prymnesiales</taxon>
        <taxon>Chrysochromulinaceae</taxon>
        <taxon>Chrysochromulina</taxon>
    </lineage>
</organism>
<dbReference type="InterPro" id="IPR003961">
    <property type="entry name" value="FN3_dom"/>
</dbReference>
<reference evidence="4" key="1">
    <citation type="journal article" date="2015" name="PLoS Genet.">
        <title>Genome Sequence and Transcriptome Analyses of Chrysochromulina tobin: Metabolic Tools for Enhanced Algal Fitness in the Prominent Order Prymnesiales (Haptophyceae).</title>
        <authorList>
            <person name="Hovde B.T."/>
            <person name="Deodato C.R."/>
            <person name="Hunsperger H.M."/>
            <person name="Ryken S.A."/>
            <person name="Yost W."/>
            <person name="Jha R.K."/>
            <person name="Patterson J."/>
            <person name="Monnat R.J. Jr."/>
            <person name="Barlow S.B."/>
            <person name="Starkenburg S.R."/>
            <person name="Cattolico R.A."/>
        </authorList>
    </citation>
    <scope>NUCLEOTIDE SEQUENCE</scope>
    <source>
        <strain evidence="4">CCMP291</strain>
    </source>
</reference>
<evidence type="ECO:0000256" key="1">
    <source>
        <dbReference type="SAM" id="MobiDB-lite"/>
    </source>
</evidence>
<feature type="region of interest" description="Disordered" evidence="1">
    <location>
        <begin position="166"/>
        <end position="185"/>
    </location>
</feature>
<dbReference type="OrthoDB" id="5982258at2759"/>
<dbReference type="InterPro" id="IPR013783">
    <property type="entry name" value="Ig-like_fold"/>
</dbReference>